<dbReference type="Proteomes" id="UP000006875">
    <property type="component" value="Chromosome"/>
</dbReference>
<evidence type="ECO:0000313" key="2">
    <source>
        <dbReference type="Proteomes" id="UP000006875"/>
    </source>
</evidence>
<name>E3H8A3_ILYPC</name>
<dbReference type="AlphaFoldDB" id="E3H8A3"/>
<protein>
    <submittedName>
        <fullName evidence="1">Uncharacterized protein</fullName>
    </submittedName>
</protein>
<accession>E3H8A3</accession>
<dbReference type="EMBL" id="CP002281">
    <property type="protein sequence ID" value="ADO81999.1"/>
    <property type="molecule type" value="Genomic_DNA"/>
</dbReference>
<sequence>MTKEEFLKSINITEETLRAEGKEVVKFDDGDPECLGWEVRYVDKENIEVILGCKCSDTGSIHTKM</sequence>
<evidence type="ECO:0000313" key="1">
    <source>
        <dbReference type="EMBL" id="ADO81999.1"/>
    </source>
</evidence>
<reference evidence="1 2" key="1">
    <citation type="journal article" date="2010" name="Stand. Genomic Sci.">
        <title>Complete genome sequence of Ilyobacter polytropus type strain (CuHbu1).</title>
        <authorList>
            <person name="Sikorski J."/>
            <person name="Chertkov O."/>
            <person name="Lapidus A."/>
            <person name="Nolan M."/>
            <person name="Lucas S."/>
            <person name="Del Rio T.G."/>
            <person name="Tice H."/>
            <person name="Cheng J.F."/>
            <person name="Tapia R."/>
            <person name="Han C."/>
            <person name="Goodwin L."/>
            <person name="Pitluck S."/>
            <person name="Liolios K."/>
            <person name="Ivanova N."/>
            <person name="Mavromatis K."/>
            <person name="Mikhailova N."/>
            <person name="Pati A."/>
            <person name="Chen A."/>
            <person name="Palaniappan K."/>
            <person name="Land M."/>
            <person name="Hauser L."/>
            <person name="Chang Y.J."/>
            <person name="Jeffries C.D."/>
            <person name="Brambilla E."/>
            <person name="Yasawong M."/>
            <person name="Rohde M."/>
            <person name="Pukall R."/>
            <person name="Spring S."/>
            <person name="Goker M."/>
            <person name="Woyke T."/>
            <person name="Bristow J."/>
            <person name="Eisen J.A."/>
            <person name="Markowitz V."/>
            <person name="Hugenholtz P."/>
            <person name="Kyrpides N.C."/>
            <person name="Klenk H.P."/>
        </authorList>
    </citation>
    <scope>NUCLEOTIDE SEQUENCE [LARGE SCALE GENOMIC DNA]</scope>
    <source>
        <strain evidence="2">ATCC 51220 / DSM 2926 / LMG 16218 / CuHBu1</strain>
    </source>
</reference>
<proteinExistence type="predicted"/>
<keyword evidence="2" id="KW-1185">Reference proteome</keyword>
<gene>
    <name evidence="1" type="ordered locus">Ilyop_0210</name>
</gene>
<dbReference type="KEGG" id="ipo:Ilyop_0210"/>
<organism evidence="1 2">
    <name type="scientific">Ilyobacter polytropus (strain ATCC 51220 / DSM 2926 / LMG 16218 / CuHBu1)</name>
    <dbReference type="NCBI Taxonomy" id="572544"/>
    <lineage>
        <taxon>Bacteria</taxon>
        <taxon>Fusobacteriati</taxon>
        <taxon>Fusobacteriota</taxon>
        <taxon>Fusobacteriia</taxon>
        <taxon>Fusobacteriales</taxon>
        <taxon>Fusobacteriaceae</taxon>
        <taxon>Ilyobacter</taxon>
    </lineage>
</organism>
<dbReference type="HOGENOM" id="CLU_2843977_0_0_0"/>
<dbReference type="OrthoDB" id="92766at2"/>
<dbReference type="RefSeq" id="WP_013386670.1">
    <property type="nucleotide sequence ID" value="NC_014632.1"/>
</dbReference>